<dbReference type="Proteomes" id="UP000887565">
    <property type="component" value="Unplaced"/>
</dbReference>
<name>A0A915KCJ0_ROMCU</name>
<keyword evidence="1" id="KW-1185">Reference proteome</keyword>
<dbReference type="AlphaFoldDB" id="A0A915KCJ0"/>
<organism evidence="1 2">
    <name type="scientific">Romanomermis culicivorax</name>
    <name type="common">Nematode worm</name>
    <dbReference type="NCBI Taxonomy" id="13658"/>
    <lineage>
        <taxon>Eukaryota</taxon>
        <taxon>Metazoa</taxon>
        <taxon>Ecdysozoa</taxon>
        <taxon>Nematoda</taxon>
        <taxon>Enoplea</taxon>
        <taxon>Dorylaimia</taxon>
        <taxon>Mermithida</taxon>
        <taxon>Mermithoidea</taxon>
        <taxon>Mermithidae</taxon>
        <taxon>Romanomermis</taxon>
    </lineage>
</organism>
<proteinExistence type="predicted"/>
<evidence type="ECO:0000313" key="1">
    <source>
        <dbReference type="Proteomes" id="UP000887565"/>
    </source>
</evidence>
<sequence>MIVLFIKSQIMLNSQQLNQEDDSMSYGSTNSSSMDDWMRTQPLSILQLDPADRIVLKIAVYNETRLRQILNSATSKACNLCEENEAEVTMNDLAP</sequence>
<protein>
    <submittedName>
        <fullName evidence="2">Uncharacterized protein</fullName>
    </submittedName>
</protein>
<reference evidence="2" key="1">
    <citation type="submission" date="2022-11" db="UniProtKB">
        <authorList>
            <consortium name="WormBaseParasite"/>
        </authorList>
    </citation>
    <scope>IDENTIFICATION</scope>
</reference>
<accession>A0A915KCJ0</accession>
<evidence type="ECO:0000313" key="2">
    <source>
        <dbReference type="WBParaSite" id="nRc.2.0.1.t35816-RA"/>
    </source>
</evidence>
<dbReference type="WBParaSite" id="nRc.2.0.1.t35816-RA">
    <property type="protein sequence ID" value="nRc.2.0.1.t35816-RA"/>
    <property type="gene ID" value="nRc.2.0.1.g35816"/>
</dbReference>